<reference evidence="2" key="1">
    <citation type="submission" date="2023-07" db="EMBL/GenBank/DDBJ databases">
        <title>30 novel species of actinomycetes from the DSMZ collection.</title>
        <authorList>
            <person name="Nouioui I."/>
        </authorList>
    </citation>
    <scope>NUCLEOTIDE SEQUENCE [LARGE SCALE GENOMIC DNA]</scope>
    <source>
        <strain evidence="2">DSM 41979</strain>
    </source>
</reference>
<dbReference type="EMBL" id="JAVRET010000024">
    <property type="protein sequence ID" value="MDT0409907.1"/>
    <property type="molecule type" value="Genomic_DNA"/>
</dbReference>
<organism evidence="1 2">
    <name type="scientific">Streptomyces evansiae</name>
    <dbReference type="NCBI Taxonomy" id="3075535"/>
    <lineage>
        <taxon>Bacteria</taxon>
        <taxon>Bacillati</taxon>
        <taxon>Actinomycetota</taxon>
        <taxon>Actinomycetes</taxon>
        <taxon>Kitasatosporales</taxon>
        <taxon>Streptomycetaceae</taxon>
        <taxon>Streptomyces</taxon>
    </lineage>
</organism>
<proteinExistence type="predicted"/>
<protein>
    <submittedName>
        <fullName evidence="1">Uncharacterized protein</fullName>
    </submittedName>
</protein>
<accession>A0ABU2QZM9</accession>
<sequence length="56" mass="6269">MDETSLSAETLGQTREQRAAVSRVVLRYARSRDDLRLLLDVLGLNPADPTTKGQRQ</sequence>
<evidence type="ECO:0000313" key="1">
    <source>
        <dbReference type="EMBL" id="MDT0409907.1"/>
    </source>
</evidence>
<gene>
    <name evidence="1" type="ORF">RM698_12700</name>
</gene>
<dbReference type="Proteomes" id="UP001183610">
    <property type="component" value="Unassembled WGS sequence"/>
</dbReference>
<keyword evidence="2" id="KW-1185">Reference proteome</keyword>
<comment type="caution">
    <text evidence="1">The sequence shown here is derived from an EMBL/GenBank/DDBJ whole genome shotgun (WGS) entry which is preliminary data.</text>
</comment>
<name>A0ABU2QZM9_9ACTN</name>
<dbReference type="RefSeq" id="WP_010264238.1">
    <property type="nucleotide sequence ID" value="NZ_JAVRET010000024.1"/>
</dbReference>
<evidence type="ECO:0000313" key="2">
    <source>
        <dbReference type="Proteomes" id="UP001183610"/>
    </source>
</evidence>